<dbReference type="GO" id="GO:0046983">
    <property type="term" value="F:protein dimerization activity"/>
    <property type="evidence" value="ECO:0007669"/>
    <property type="project" value="InterPro"/>
</dbReference>
<dbReference type="Proteomes" id="UP000290289">
    <property type="component" value="Chromosome 15"/>
</dbReference>
<dbReference type="GO" id="GO:0000978">
    <property type="term" value="F:RNA polymerase II cis-regulatory region sequence-specific DNA binding"/>
    <property type="evidence" value="ECO:0007669"/>
    <property type="project" value="TreeGrafter"/>
</dbReference>
<dbReference type="GO" id="GO:0000981">
    <property type="term" value="F:DNA-binding transcription factor activity, RNA polymerase II-specific"/>
    <property type="evidence" value="ECO:0007669"/>
    <property type="project" value="TreeGrafter"/>
</dbReference>
<evidence type="ECO:0000256" key="2">
    <source>
        <dbReference type="ARBA" id="ARBA00023015"/>
    </source>
</evidence>
<keyword evidence="2" id="KW-0805">Transcription regulation</keyword>
<evidence type="ECO:0000256" key="4">
    <source>
        <dbReference type="ARBA" id="ARBA00023163"/>
    </source>
</evidence>
<dbReference type="InterPro" id="IPR036879">
    <property type="entry name" value="TF_MADSbox_sf"/>
</dbReference>
<evidence type="ECO:0000313" key="8">
    <source>
        <dbReference type="EMBL" id="RXH75567.1"/>
    </source>
</evidence>
<keyword evidence="9" id="KW-1185">Reference proteome</keyword>
<accession>A0A498I120</accession>
<reference evidence="8 9" key="1">
    <citation type="submission" date="2018-10" db="EMBL/GenBank/DDBJ databases">
        <title>A high-quality apple genome assembly.</title>
        <authorList>
            <person name="Hu J."/>
        </authorList>
    </citation>
    <scope>NUCLEOTIDE SEQUENCE [LARGE SCALE GENOMIC DNA]</scope>
    <source>
        <strain evidence="9">cv. HFTH1</strain>
        <tissue evidence="8">Young leaf</tissue>
    </source>
</reference>
<keyword evidence="5" id="KW-0539">Nucleus</keyword>
<protein>
    <recommendedName>
        <fullName evidence="7">MADS-box domain-containing protein</fullName>
    </recommendedName>
</protein>
<evidence type="ECO:0000256" key="1">
    <source>
        <dbReference type="ARBA" id="ARBA00004123"/>
    </source>
</evidence>
<proteinExistence type="predicted"/>
<dbReference type="AlphaFoldDB" id="A0A498I120"/>
<dbReference type="GO" id="GO:0045893">
    <property type="term" value="P:positive regulation of DNA-templated transcription"/>
    <property type="evidence" value="ECO:0007669"/>
    <property type="project" value="UniProtKB-ARBA"/>
</dbReference>
<keyword evidence="6" id="KW-0175">Coiled coil</keyword>
<gene>
    <name evidence="8" type="ORF">DVH24_039266</name>
</gene>
<comment type="subcellular location">
    <subcellularLocation>
        <location evidence="1">Nucleus</location>
    </subcellularLocation>
</comment>
<keyword evidence="3" id="KW-0238">DNA-binding</keyword>
<dbReference type="PROSITE" id="PS50066">
    <property type="entry name" value="MADS_BOX_2"/>
    <property type="match status" value="1"/>
</dbReference>
<dbReference type="InterPro" id="IPR002100">
    <property type="entry name" value="TF_MADSbox"/>
</dbReference>
<evidence type="ECO:0000256" key="5">
    <source>
        <dbReference type="ARBA" id="ARBA00023242"/>
    </source>
</evidence>
<dbReference type="Gene3D" id="3.40.1810.10">
    <property type="entry name" value="Transcription factor, MADS-box"/>
    <property type="match status" value="1"/>
</dbReference>
<feature type="coiled-coil region" evidence="6">
    <location>
        <begin position="90"/>
        <end position="117"/>
    </location>
</feature>
<evidence type="ECO:0000259" key="7">
    <source>
        <dbReference type="PROSITE" id="PS50066"/>
    </source>
</evidence>
<sequence>MALEKLPKKTQGRKRIGIKKLENLNNKQAGELSVLCGTYVAVIVFSIAGKVFCYGHPSVDAMLDWYCTGASPPPVSDDSARDQNPNGVPVAEFNKQYMEVIRELEEQKRRVVEVEEAVNMKMVVMDAAGRYGDRFWWEDERVDLEGLDMQEVEHYLIALEDVRKQVAARLHQKTILNGTLNLGAMLLVPDRLCHLPVMTNGFGDQDGQSGGGYHSFGV</sequence>
<comment type="caution">
    <text evidence="8">The sequence shown here is derived from an EMBL/GenBank/DDBJ whole genome shotgun (WGS) entry which is preliminary data.</text>
</comment>
<evidence type="ECO:0000256" key="6">
    <source>
        <dbReference type="SAM" id="Coils"/>
    </source>
</evidence>
<keyword evidence="4" id="KW-0804">Transcription</keyword>
<dbReference type="PANTHER" id="PTHR11945">
    <property type="entry name" value="MADS BOX PROTEIN"/>
    <property type="match status" value="1"/>
</dbReference>
<name>A0A498I120_MALDO</name>
<dbReference type="EMBL" id="RDQH01000341">
    <property type="protein sequence ID" value="RXH75567.1"/>
    <property type="molecule type" value="Genomic_DNA"/>
</dbReference>
<organism evidence="8 9">
    <name type="scientific">Malus domestica</name>
    <name type="common">Apple</name>
    <name type="synonym">Pyrus malus</name>
    <dbReference type="NCBI Taxonomy" id="3750"/>
    <lineage>
        <taxon>Eukaryota</taxon>
        <taxon>Viridiplantae</taxon>
        <taxon>Streptophyta</taxon>
        <taxon>Embryophyta</taxon>
        <taxon>Tracheophyta</taxon>
        <taxon>Spermatophyta</taxon>
        <taxon>Magnoliopsida</taxon>
        <taxon>eudicotyledons</taxon>
        <taxon>Gunneridae</taxon>
        <taxon>Pentapetalae</taxon>
        <taxon>rosids</taxon>
        <taxon>fabids</taxon>
        <taxon>Rosales</taxon>
        <taxon>Rosaceae</taxon>
        <taxon>Amygdaloideae</taxon>
        <taxon>Maleae</taxon>
        <taxon>Malus</taxon>
    </lineage>
</organism>
<evidence type="ECO:0000313" key="9">
    <source>
        <dbReference type="Proteomes" id="UP000290289"/>
    </source>
</evidence>
<dbReference type="Pfam" id="PF00319">
    <property type="entry name" value="SRF-TF"/>
    <property type="match status" value="1"/>
</dbReference>
<evidence type="ECO:0000256" key="3">
    <source>
        <dbReference type="ARBA" id="ARBA00023125"/>
    </source>
</evidence>
<dbReference type="PANTHER" id="PTHR11945:SF534">
    <property type="entry name" value="MYOCYTE-SPECIFIC ENHANCER FACTOR 2"/>
    <property type="match status" value="1"/>
</dbReference>
<feature type="domain" description="MADS-box" evidence="7">
    <location>
        <begin position="13"/>
        <end position="58"/>
    </location>
</feature>
<dbReference type="GO" id="GO:0005634">
    <property type="term" value="C:nucleus"/>
    <property type="evidence" value="ECO:0007669"/>
    <property type="project" value="UniProtKB-SubCell"/>
</dbReference>
<dbReference type="SUPFAM" id="SSF55455">
    <property type="entry name" value="SRF-like"/>
    <property type="match status" value="1"/>
</dbReference>
<dbReference type="SMART" id="SM00432">
    <property type="entry name" value="MADS"/>
    <property type="match status" value="1"/>
</dbReference>